<evidence type="ECO:0000313" key="3">
    <source>
        <dbReference type="Proteomes" id="UP001148018"/>
    </source>
</evidence>
<feature type="region of interest" description="Disordered" evidence="1">
    <location>
        <begin position="56"/>
        <end position="85"/>
    </location>
</feature>
<keyword evidence="3" id="KW-1185">Reference proteome</keyword>
<dbReference type="Proteomes" id="UP001148018">
    <property type="component" value="Unassembled WGS sequence"/>
</dbReference>
<name>A0A9Q0ECD6_9TELE</name>
<proteinExistence type="predicted"/>
<comment type="caution">
    <text evidence="2">The sequence shown here is derived from an EMBL/GenBank/DDBJ whole genome shotgun (WGS) entry which is preliminary data.</text>
</comment>
<evidence type="ECO:0000256" key="1">
    <source>
        <dbReference type="SAM" id="MobiDB-lite"/>
    </source>
</evidence>
<evidence type="ECO:0000313" key="2">
    <source>
        <dbReference type="EMBL" id="KAJ3604004.1"/>
    </source>
</evidence>
<accession>A0A9Q0ECD6</accession>
<dbReference type="OrthoDB" id="1055097at2759"/>
<reference evidence="2" key="1">
    <citation type="submission" date="2022-07" db="EMBL/GenBank/DDBJ databases">
        <title>Chromosome-level genome of Muraenolepis orangiensis.</title>
        <authorList>
            <person name="Kim J."/>
        </authorList>
    </citation>
    <scope>NUCLEOTIDE SEQUENCE</scope>
    <source>
        <strain evidence="2">KU_S4_2022</strain>
        <tissue evidence="2">Muscle</tissue>
    </source>
</reference>
<protein>
    <submittedName>
        <fullName evidence="2">Uncharacterized protein</fullName>
    </submittedName>
</protein>
<organism evidence="2 3">
    <name type="scientific">Muraenolepis orangiensis</name>
    <name type="common">Patagonian moray cod</name>
    <dbReference type="NCBI Taxonomy" id="630683"/>
    <lineage>
        <taxon>Eukaryota</taxon>
        <taxon>Metazoa</taxon>
        <taxon>Chordata</taxon>
        <taxon>Craniata</taxon>
        <taxon>Vertebrata</taxon>
        <taxon>Euteleostomi</taxon>
        <taxon>Actinopterygii</taxon>
        <taxon>Neopterygii</taxon>
        <taxon>Teleostei</taxon>
        <taxon>Neoteleostei</taxon>
        <taxon>Acanthomorphata</taxon>
        <taxon>Zeiogadaria</taxon>
        <taxon>Gadariae</taxon>
        <taxon>Gadiformes</taxon>
        <taxon>Muraenolepidoidei</taxon>
        <taxon>Muraenolepididae</taxon>
        <taxon>Muraenolepis</taxon>
    </lineage>
</organism>
<dbReference type="EMBL" id="JANIIK010000044">
    <property type="protein sequence ID" value="KAJ3604004.1"/>
    <property type="molecule type" value="Genomic_DNA"/>
</dbReference>
<sequence length="165" mass="18509">MNDLGEVNSTMFLSDNLANVTRLTTKGKVAGMAPGPRNLQTLILEENALTQIEPAWFSPPNSTPSPHPQRAQPHRPGVCGSVEERADPGSRLRSWLAGNLWAQDFLKDLKGRALLEHENQEEAEELLRPDLRQKAIRVWSDPVVHSTPKKDAIETVDWHTESLEY</sequence>
<gene>
    <name evidence="2" type="ORF">NHX12_028745</name>
</gene>
<dbReference type="AlphaFoldDB" id="A0A9Q0ECD6"/>